<evidence type="ECO:0000256" key="12">
    <source>
        <dbReference type="PROSITE-ProRule" id="PRU00708"/>
    </source>
</evidence>
<dbReference type="GO" id="GO:0003723">
    <property type="term" value="F:RNA binding"/>
    <property type="evidence" value="ECO:0007669"/>
    <property type="project" value="InterPro"/>
</dbReference>
<evidence type="ECO:0000313" key="13">
    <source>
        <dbReference type="EMBL" id="KAJ4833738.1"/>
    </source>
</evidence>
<accession>A0A9Q0FLW2</accession>
<proteinExistence type="inferred from homology"/>
<dbReference type="Pfam" id="PF03878">
    <property type="entry name" value="YIF1"/>
    <property type="match status" value="1"/>
</dbReference>
<evidence type="ECO:0000256" key="5">
    <source>
        <dbReference type="ARBA" id="ARBA00022692"/>
    </source>
</evidence>
<dbReference type="Pfam" id="PF01535">
    <property type="entry name" value="PPR"/>
    <property type="match status" value="2"/>
</dbReference>
<dbReference type="GO" id="GO:0015031">
    <property type="term" value="P:protein transport"/>
    <property type="evidence" value="ECO:0007669"/>
    <property type="project" value="UniProtKB-KW"/>
</dbReference>
<dbReference type="InterPro" id="IPR046848">
    <property type="entry name" value="E_motif"/>
</dbReference>
<keyword evidence="9" id="KW-1133">Transmembrane helix</keyword>
<dbReference type="InterPro" id="IPR011990">
    <property type="entry name" value="TPR-like_helical_dom_sf"/>
</dbReference>
<evidence type="ECO:0000256" key="1">
    <source>
        <dbReference type="ARBA" id="ARBA00004477"/>
    </source>
</evidence>
<dbReference type="Proteomes" id="UP001141552">
    <property type="component" value="Unassembled WGS sequence"/>
</dbReference>
<comment type="similarity">
    <text evidence="3">Belongs to the YIF1 family.</text>
</comment>
<dbReference type="InterPro" id="IPR002885">
    <property type="entry name" value="PPR_rpt"/>
</dbReference>
<keyword evidence="7" id="KW-0256">Endoplasmic reticulum</keyword>
<evidence type="ECO:0000256" key="7">
    <source>
        <dbReference type="ARBA" id="ARBA00022824"/>
    </source>
</evidence>
<feature type="repeat" description="PPR" evidence="12">
    <location>
        <begin position="406"/>
        <end position="440"/>
    </location>
</feature>
<keyword evidence="5" id="KW-0812">Transmembrane</keyword>
<keyword evidence="8" id="KW-0653">Protein transport</keyword>
<keyword evidence="14" id="KW-1185">Reference proteome</keyword>
<dbReference type="OrthoDB" id="185373at2759"/>
<dbReference type="GO" id="GO:0009451">
    <property type="term" value="P:RNA modification"/>
    <property type="evidence" value="ECO:0007669"/>
    <property type="project" value="InterPro"/>
</dbReference>
<organism evidence="13 14">
    <name type="scientific">Turnera subulata</name>
    <dbReference type="NCBI Taxonomy" id="218843"/>
    <lineage>
        <taxon>Eukaryota</taxon>
        <taxon>Viridiplantae</taxon>
        <taxon>Streptophyta</taxon>
        <taxon>Embryophyta</taxon>
        <taxon>Tracheophyta</taxon>
        <taxon>Spermatophyta</taxon>
        <taxon>Magnoliopsida</taxon>
        <taxon>eudicotyledons</taxon>
        <taxon>Gunneridae</taxon>
        <taxon>Pentapetalae</taxon>
        <taxon>rosids</taxon>
        <taxon>fabids</taxon>
        <taxon>Malpighiales</taxon>
        <taxon>Passifloraceae</taxon>
        <taxon>Turnera</taxon>
    </lineage>
</organism>
<dbReference type="PANTHER" id="PTHR47926:SF456">
    <property type="entry name" value="PENTATRICOPEPTIDE REPEAT-CONTAINING PROTEIN ELI1, CHLOROPLASTIC"/>
    <property type="match status" value="1"/>
</dbReference>
<dbReference type="Pfam" id="PF20431">
    <property type="entry name" value="E_motif"/>
    <property type="match status" value="1"/>
</dbReference>
<dbReference type="EMBL" id="JAKUCV010004877">
    <property type="protein sequence ID" value="KAJ4833738.1"/>
    <property type="molecule type" value="Genomic_DNA"/>
</dbReference>
<dbReference type="Pfam" id="PF13041">
    <property type="entry name" value="PPR_2"/>
    <property type="match status" value="1"/>
</dbReference>
<comment type="caution">
    <text evidence="13">The sequence shown here is derived from an EMBL/GenBank/DDBJ whole genome shotgun (WGS) entry which is preliminary data.</text>
</comment>
<evidence type="ECO:0000256" key="8">
    <source>
        <dbReference type="ARBA" id="ARBA00022927"/>
    </source>
</evidence>
<dbReference type="FunFam" id="1.25.40.10:FF:000090">
    <property type="entry name" value="Pentatricopeptide repeat-containing protein, chloroplastic"/>
    <property type="match status" value="1"/>
</dbReference>
<keyword evidence="10" id="KW-0333">Golgi apparatus</keyword>
<comment type="subcellular location">
    <subcellularLocation>
        <location evidence="1">Endoplasmic reticulum membrane</location>
        <topology evidence="1">Multi-pass membrane protein</topology>
    </subcellularLocation>
    <subcellularLocation>
        <location evidence="2">Golgi apparatus membrane</location>
        <topology evidence="2">Multi-pass membrane protein</topology>
    </subcellularLocation>
</comment>
<keyword evidence="6" id="KW-0677">Repeat</keyword>
<dbReference type="InterPro" id="IPR005578">
    <property type="entry name" value="Yif1_fam"/>
</dbReference>
<dbReference type="InterPro" id="IPR046960">
    <property type="entry name" value="PPR_At4g14850-like_plant"/>
</dbReference>
<feature type="non-terminal residue" evidence="13">
    <location>
        <position position="1"/>
    </location>
</feature>
<keyword evidence="11" id="KW-0472">Membrane</keyword>
<dbReference type="Gene3D" id="1.25.40.10">
    <property type="entry name" value="Tetratricopeptide repeat domain"/>
    <property type="match status" value="2"/>
</dbReference>
<sequence>MIFEDLGKIRQRLKSVKMYNPTSNSFGNAFYGAGSGLIRGGLGAYGEKIIGSGSEYVQSNISKYFSDPQYYFQVNGHYVWNKLKIVLLPFLHRGHWTRITEPVAGRLSYKPPINDINAPDLYIPCMAFATYLVLAGISLGISGKFSPEALNWQFVKGMVGWVSEVMLLKISWGGTIAGHGSICWIHFHRNVSRIAGADHAQLFILFDSSMHMHTMKRTLLAEARSYDASKHHYLLLGIAWTQFPHAKADAMQAMGHCTLSVTGYSTSPPTWSTKPNPSTSNRKRFVSLLQNCNHINQIPPIHAKIIRNHHDQDPFIVLELLRMCSNLNSINYANKFFSYTQTPNVFLYTALIDGEGIHSYYQMINSSILPDKYVIASVLNACGCQLALRECREVHWQVSKLGLSSDRLTRMKLLEGYGKSGAFDEANQVFEEMPQPDREGVMPNQVTIVCVLYACAELGALHFGRWVHSYIGKYEIKLNHFVGGALINMYSRCGGVSGMEKTDVSTYNSMITGLSLHGRSSEAVELFRRMIKRGLRPTSVTFVGPWGRGDLGFDIFNSMARDYRIQPQIEHYGCMIDLLGRLGRLEEACNFLKTMEVAPDHVMLGALLSACKIHRNLELGEQVARSLVACGNADSGTYALLSNVYSSFGKWKEAAQVRAKMKEMGIEKEPGYSSIKVNNEIH</sequence>
<keyword evidence="4" id="KW-0813">Transport</keyword>
<evidence type="ECO:0000256" key="4">
    <source>
        <dbReference type="ARBA" id="ARBA00022448"/>
    </source>
</evidence>
<dbReference type="GO" id="GO:0000139">
    <property type="term" value="C:Golgi membrane"/>
    <property type="evidence" value="ECO:0007669"/>
    <property type="project" value="UniProtKB-SubCell"/>
</dbReference>
<evidence type="ECO:0000256" key="11">
    <source>
        <dbReference type="ARBA" id="ARBA00023136"/>
    </source>
</evidence>
<evidence type="ECO:0000313" key="14">
    <source>
        <dbReference type="Proteomes" id="UP001141552"/>
    </source>
</evidence>
<evidence type="ECO:0000256" key="3">
    <source>
        <dbReference type="ARBA" id="ARBA00009727"/>
    </source>
</evidence>
<dbReference type="AlphaFoldDB" id="A0A9Q0FLW2"/>
<evidence type="ECO:0000256" key="2">
    <source>
        <dbReference type="ARBA" id="ARBA00004653"/>
    </source>
</evidence>
<reference evidence="13" key="2">
    <citation type="journal article" date="2023" name="Plants (Basel)">
        <title>Annotation of the Turnera subulata (Passifloraceae) Draft Genome Reveals the S-Locus Evolved after the Divergence of Turneroideae from Passifloroideae in a Stepwise Manner.</title>
        <authorList>
            <person name="Henning P.M."/>
            <person name="Roalson E.H."/>
            <person name="Mir W."/>
            <person name="McCubbin A.G."/>
            <person name="Shore J.S."/>
        </authorList>
    </citation>
    <scope>NUCLEOTIDE SEQUENCE</scope>
    <source>
        <strain evidence="13">F60SS</strain>
    </source>
</reference>
<gene>
    <name evidence="13" type="ORF">Tsubulata_046433</name>
</gene>
<dbReference type="NCBIfam" id="TIGR00756">
    <property type="entry name" value="PPR"/>
    <property type="match status" value="1"/>
</dbReference>
<dbReference type="PROSITE" id="PS51375">
    <property type="entry name" value="PPR"/>
    <property type="match status" value="3"/>
</dbReference>
<dbReference type="PANTHER" id="PTHR47926">
    <property type="entry name" value="PENTATRICOPEPTIDE REPEAT-CONTAINING PROTEIN"/>
    <property type="match status" value="1"/>
</dbReference>
<feature type="repeat" description="PPR" evidence="12">
    <location>
        <begin position="634"/>
        <end position="668"/>
    </location>
</feature>
<feature type="repeat" description="PPR" evidence="12">
    <location>
        <begin position="503"/>
        <end position="537"/>
    </location>
</feature>
<evidence type="ECO:0000256" key="9">
    <source>
        <dbReference type="ARBA" id="ARBA00022989"/>
    </source>
</evidence>
<evidence type="ECO:0008006" key="15">
    <source>
        <dbReference type="Google" id="ProtNLM"/>
    </source>
</evidence>
<dbReference type="GO" id="GO:0006888">
    <property type="term" value="P:endoplasmic reticulum to Golgi vesicle-mediated transport"/>
    <property type="evidence" value="ECO:0007669"/>
    <property type="project" value="InterPro"/>
</dbReference>
<protein>
    <recommendedName>
        <fullName evidence="15">Pentatricopeptide repeat-containing protein</fullName>
    </recommendedName>
</protein>
<reference evidence="13" key="1">
    <citation type="submission" date="2022-02" db="EMBL/GenBank/DDBJ databases">
        <authorList>
            <person name="Henning P.M."/>
            <person name="McCubbin A.G."/>
            <person name="Shore J.S."/>
        </authorList>
    </citation>
    <scope>NUCLEOTIDE SEQUENCE</scope>
    <source>
        <strain evidence="13">F60SS</strain>
        <tissue evidence="13">Leaves</tissue>
    </source>
</reference>
<name>A0A9Q0FLW2_9ROSI</name>
<evidence type="ECO:0000256" key="10">
    <source>
        <dbReference type="ARBA" id="ARBA00023034"/>
    </source>
</evidence>
<evidence type="ECO:0000256" key="6">
    <source>
        <dbReference type="ARBA" id="ARBA00022737"/>
    </source>
</evidence>
<dbReference type="GO" id="GO:0005789">
    <property type="term" value="C:endoplasmic reticulum membrane"/>
    <property type="evidence" value="ECO:0007669"/>
    <property type="project" value="UniProtKB-SubCell"/>
</dbReference>